<accession>A0A1R3RF25</accession>
<name>A0A1R3RF25_ASPC5</name>
<protein>
    <submittedName>
        <fullName evidence="2">Uncharacterized protein</fullName>
    </submittedName>
</protein>
<feature type="compositionally biased region" description="Polar residues" evidence="1">
    <location>
        <begin position="70"/>
        <end position="82"/>
    </location>
</feature>
<proteinExistence type="predicted"/>
<feature type="compositionally biased region" description="Basic residues" evidence="1">
    <location>
        <begin position="26"/>
        <end position="39"/>
    </location>
</feature>
<feature type="region of interest" description="Disordered" evidence="1">
    <location>
        <begin position="101"/>
        <end position="122"/>
    </location>
</feature>
<keyword evidence="3" id="KW-1185">Reference proteome</keyword>
<organism evidence="2 3">
    <name type="scientific">Aspergillus carbonarius (strain ITEM 5010)</name>
    <dbReference type="NCBI Taxonomy" id="602072"/>
    <lineage>
        <taxon>Eukaryota</taxon>
        <taxon>Fungi</taxon>
        <taxon>Dikarya</taxon>
        <taxon>Ascomycota</taxon>
        <taxon>Pezizomycotina</taxon>
        <taxon>Eurotiomycetes</taxon>
        <taxon>Eurotiomycetidae</taxon>
        <taxon>Eurotiales</taxon>
        <taxon>Aspergillaceae</taxon>
        <taxon>Aspergillus</taxon>
        <taxon>Aspergillus subgen. Circumdati</taxon>
    </lineage>
</organism>
<reference evidence="3" key="1">
    <citation type="journal article" date="2017" name="Genome Biol.">
        <title>Comparative genomics reveals high biological diversity and specific adaptations in the industrially and medically important fungal genus Aspergillus.</title>
        <authorList>
            <person name="de Vries R.P."/>
            <person name="Riley R."/>
            <person name="Wiebenga A."/>
            <person name="Aguilar-Osorio G."/>
            <person name="Amillis S."/>
            <person name="Uchima C.A."/>
            <person name="Anderluh G."/>
            <person name="Asadollahi M."/>
            <person name="Askin M."/>
            <person name="Barry K."/>
            <person name="Battaglia E."/>
            <person name="Bayram O."/>
            <person name="Benocci T."/>
            <person name="Braus-Stromeyer S.A."/>
            <person name="Caldana C."/>
            <person name="Canovas D."/>
            <person name="Cerqueira G.C."/>
            <person name="Chen F."/>
            <person name="Chen W."/>
            <person name="Choi C."/>
            <person name="Clum A."/>
            <person name="Dos Santos R.A."/>
            <person name="Damasio A.R."/>
            <person name="Diallinas G."/>
            <person name="Emri T."/>
            <person name="Fekete E."/>
            <person name="Flipphi M."/>
            <person name="Freyberg S."/>
            <person name="Gallo A."/>
            <person name="Gournas C."/>
            <person name="Habgood R."/>
            <person name="Hainaut M."/>
            <person name="Harispe M.L."/>
            <person name="Henrissat B."/>
            <person name="Hilden K.S."/>
            <person name="Hope R."/>
            <person name="Hossain A."/>
            <person name="Karabika E."/>
            <person name="Karaffa L."/>
            <person name="Karanyi Z."/>
            <person name="Krasevec N."/>
            <person name="Kuo A."/>
            <person name="Kusch H."/>
            <person name="LaButti K."/>
            <person name="Lagendijk E.L."/>
            <person name="Lapidus A."/>
            <person name="Levasseur A."/>
            <person name="Lindquist E."/>
            <person name="Lipzen A."/>
            <person name="Logrieco A.F."/>
            <person name="MacCabe A."/>
            <person name="Maekelae M.R."/>
            <person name="Malavazi I."/>
            <person name="Melin P."/>
            <person name="Meyer V."/>
            <person name="Mielnichuk N."/>
            <person name="Miskei M."/>
            <person name="Molnar A.P."/>
            <person name="Mule G."/>
            <person name="Ngan C.Y."/>
            <person name="Orejas M."/>
            <person name="Orosz E."/>
            <person name="Ouedraogo J.P."/>
            <person name="Overkamp K.M."/>
            <person name="Park H.-S."/>
            <person name="Perrone G."/>
            <person name="Piumi F."/>
            <person name="Punt P.J."/>
            <person name="Ram A.F."/>
            <person name="Ramon A."/>
            <person name="Rauscher S."/>
            <person name="Record E."/>
            <person name="Riano-Pachon D.M."/>
            <person name="Robert V."/>
            <person name="Roehrig J."/>
            <person name="Ruller R."/>
            <person name="Salamov A."/>
            <person name="Salih N.S."/>
            <person name="Samson R.A."/>
            <person name="Sandor E."/>
            <person name="Sanguinetti M."/>
            <person name="Schuetze T."/>
            <person name="Sepcic K."/>
            <person name="Shelest E."/>
            <person name="Sherlock G."/>
            <person name="Sophianopoulou V."/>
            <person name="Squina F.M."/>
            <person name="Sun H."/>
            <person name="Susca A."/>
            <person name="Todd R.B."/>
            <person name="Tsang A."/>
            <person name="Unkles S.E."/>
            <person name="van de Wiele N."/>
            <person name="van Rossen-Uffink D."/>
            <person name="Oliveira J.V."/>
            <person name="Vesth T.C."/>
            <person name="Visser J."/>
            <person name="Yu J.-H."/>
            <person name="Zhou M."/>
            <person name="Andersen M.R."/>
            <person name="Archer D.B."/>
            <person name="Baker S.E."/>
            <person name="Benoit I."/>
            <person name="Brakhage A.A."/>
            <person name="Braus G.H."/>
            <person name="Fischer R."/>
            <person name="Frisvad J.C."/>
            <person name="Goldman G.H."/>
            <person name="Houbraken J."/>
            <person name="Oakley B."/>
            <person name="Pocsi I."/>
            <person name="Scazzocchio C."/>
            <person name="Seiboth B."/>
            <person name="vanKuyk P.A."/>
            <person name="Wortman J."/>
            <person name="Dyer P.S."/>
            <person name="Grigoriev I.V."/>
        </authorList>
    </citation>
    <scope>NUCLEOTIDE SEQUENCE [LARGE SCALE GENOMIC DNA]</scope>
    <source>
        <strain evidence="3">ITEM 5010</strain>
    </source>
</reference>
<dbReference type="Proteomes" id="UP000188318">
    <property type="component" value="Unassembled WGS sequence"/>
</dbReference>
<evidence type="ECO:0000313" key="3">
    <source>
        <dbReference type="Proteomes" id="UP000188318"/>
    </source>
</evidence>
<dbReference type="EMBL" id="KV907505">
    <property type="protein sequence ID" value="OOF93085.1"/>
    <property type="molecule type" value="Genomic_DNA"/>
</dbReference>
<feature type="compositionally biased region" description="Low complexity" evidence="1">
    <location>
        <begin position="48"/>
        <end position="62"/>
    </location>
</feature>
<gene>
    <name evidence="2" type="ORF">ASPCADRAFT_8032</name>
</gene>
<evidence type="ECO:0000313" key="2">
    <source>
        <dbReference type="EMBL" id="OOF93085.1"/>
    </source>
</evidence>
<feature type="region of interest" description="Disordered" evidence="1">
    <location>
        <begin position="1"/>
        <end position="84"/>
    </location>
</feature>
<evidence type="ECO:0000256" key="1">
    <source>
        <dbReference type="SAM" id="MobiDB-lite"/>
    </source>
</evidence>
<dbReference type="VEuPathDB" id="FungiDB:ASPCADRAFT_8032"/>
<sequence>MPSQNQDRAFSGPSAVVREDSNPRNATRRNPRRRARRNGHQNDNSVINNAGGENASSANAGQSKDKHTDTQTVGGSSNSLKENSLRIELWPPSLTWHAVEANHAKNGDLNRGGSQGNPKRDT</sequence>
<dbReference type="AlphaFoldDB" id="A0A1R3RF25"/>